<dbReference type="GO" id="GO:0022904">
    <property type="term" value="P:respiratory electron transport chain"/>
    <property type="evidence" value="ECO:0007669"/>
    <property type="project" value="InterPro"/>
</dbReference>
<keyword evidence="16" id="KW-1185">Reference proteome</keyword>
<reference evidence="15 16" key="1">
    <citation type="submission" date="2019-12" db="EMBL/GenBank/DDBJ databases">
        <authorList>
            <person name="Lee S.D."/>
        </authorList>
    </citation>
    <scope>NUCLEOTIDE SEQUENCE [LARGE SCALE GENOMIC DNA]</scope>
    <source>
        <strain evidence="15 16">GH1-50</strain>
    </source>
</reference>
<evidence type="ECO:0000313" key="16">
    <source>
        <dbReference type="Proteomes" id="UP000480350"/>
    </source>
</evidence>
<keyword evidence="6 13" id="KW-0812">Transmembrane</keyword>
<dbReference type="SUPFAM" id="SSF81342">
    <property type="entry name" value="Transmembrane di-heme cytochromes"/>
    <property type="match status" value="1"/>
</dbReference>
<keyword evidence="4" id="KW-1003">Cell membrane</keyword>
<name>A0A7C9IJ77_9RHOB</name>
<keyword evidence="8" id="KW-0249">Electron transport</keyword>
<gene>
    <name evidence="15" type="ORF">GQ651_12670</name>
</gene>
<feature type="transmembrane region" description="Helical" evidence="13">
    <location>
        <begin position="146"/>
        <end position="167"/>
    </location>
</feature>
<evidence type="ECO:0000256" key="8">
    <source>
        <dbReference type="ARBA" id="ARBA00022982"/>
    </source>
</evidence>
<comment type="caution">
    <text evidence="15">The sequence shown here is derived from an EMBL/GenBank/DDBJ whole genome shotgun (WGS) entry which is preliminary data.</text>
</comment>
<evidence type="ECO:0000313" key="15">
    <source>
        <dbReference type="EMBL" id="MXQ08702.1"/>
    </source>
</evidence>
<protein>
    <submittedName>
        <fullName evidence="15">Cytochrome b</fullName>
    </submittedName>
</protein>
<evidence type="ECO:0000256" key="9">
    <source>
        <dbReference type="ARBA" id="ARBA00022989"/>
    </source>
</evidence>
<evidence type="ECO:0000256" key="7">
    <source>
        <dbReference type="ARBA" id="ARBA00022723"/>
    </source>
</evidence>
<dbReference type="InterPro" id="IPR052168">
    <property type="entry name" value="Cytochrome_b561_oxidase"/>
</dbReference>
<evidence type="ECO:0000259" key="14">
    <source>
        <dbReference type="Pfam" id="PF01292"/>
    </source>
</evidence>
<sequence>MALKNGPESFGIATRSLHWLTVLAVVAAGGLGLWIEEMEVSLATLQYFGWHKTAGITVLGLTVLRIVWHRLSPVPPVLPAPPMAERLAKAVHLSLYACLLAMPLTGWIGSSATGLDTVVFGGITLPAIAPVSEAIEETAFEIHETLAALLWVLIALHVAGALNRAFLHRDATLRRMLRG</sequence>
<feature type="transmembrane region" description="Helical" evidence="13">
    <location>
        <begin position="89"/>
        <end position="108"/>
    </location>
</feature>
<feature type="transmembrane region" description="Helical" evidence="13">
    <location>
        <begin position="12"/>
        <end position="35"/>
    </location>
</feature>
<evidence type="ECO:0000256" key="2">
    <source>
        <dbReference type="ARBA" id="ARBA00004651"/>
    </source>
</evidence>
<dbReference type="GO" id="GO:0020037">
    <property type="term" value="F:heme binding"/>
    <property type="evidence" value="ECO:0007669"/>
    <property type="project" value="TreeGrafter"/>
</dbReference>
<evidence type="ECO:0000256" key="6">
    <source>
        <dbReference type="ARBA" id="ARBA00022692"/>
    </source>
</evidence>
<reference evidence="15 16" key="2">
    <citation type="submission" date="2020-03" db="EMBL/GenBank/DDBJ databases">
        <title>Kangsaoukella pontilimi gen. nov., sp. nov., a new member of the family Rhodobacteraceae isolated from a tidal mudflat.</title>
        <authorList>
            <person name="Kim I.S."/>
        </authorList>
    </citation>
    <scope>NUCLEOTIDE SEQUENCE [LARGE SCALE GENOMIC DNA]</scope>
    <source>
        <strain evidence="15 16">GH1-50</strain>
    </source>
</reference>
<evidence type="ECO:0000256" key="12">
    <source>
        <dbReference type="ARBA" id="ARBA00037975"/>
    </source>
</evidence>
<feature type="transmembrane region" description="Helical" evidence="13">
    <location>
        <begin position="47"/>
        <end position="68"/>
    </location>
</feature>
<evidence type="ECO:0000256" key="3">
    <source>
        <dbReference type="ARBA" id="ARBA00022448"/>
    </source>
</evidence>
<evidence type="ECO:0000256" key="11">
    <source>
        <dbReference type="ARBA" id="ARBA00023136"/>
    </source>
</evidence>
<dbReference type="EMBL" id="WUPT01000002">
    <property type="protein sequence ID" value="MXQ08702.1"/>
    <property type="molecule type" value="Genomic_DNA"/>
</dbReference>
<dbReference type="AlphaFoldDB" id="A0A7C9IJ77"/>
<dbReference type="RefSeq" id="WP_160764609.1">
    <property type="nucleotide sequence ID" value="NZ_WUPT01000002.1"/>
</dbReference>
<keyword evidence="3" id="KW-0813">Transport</keyword>
<dbReference type="Proteomes" id="UP000480350">
    <property type="component" value="Unassembled WGS sequence"/>
</dbReference>
<proteinExistence type="inferred from homology"/>
<keyword evidence="7" id="KW-0479">Metal-binding</keyword>
<feature type="domain" description="Cytochrome b561 bacterial/Ni-hydrogenase" evidence="14">
    <location>
        <begin position="10"/>
        <end position="179"/>
    </location>
</feature>
<keyword evidence="9 13" id="KW-1133">Transmembrane helix</keyword>
<dbReference type="PANTHER" id="PTHR30529:SF1">
    <property type="entry name" value="CYTOCHROME B561 HOMOLOG 2"/>
    <property type="match status" value="1"/>
</dbReference>
<evidence type="ECO:0000256" key="1">
    <source>
        <dbReference type="ARBA" id="ARBA00001970"/>
    </source>
</evidence>
<dbReference type="GO" id="GO:0046872">
    <property type="term" value="F:metal ion binding"/>
    <property type="evidence" value="ECO:0007669"/>
    <property type="project" value="UniProtKB-KW"/>
</dbReference>
<dbReference type="GO" id="GO:0009055">
    <property type="term" value="F:electron transfer activity"/>
    <property type="evidence" value="ECO:0007669"/>
    <property type="project" value="InterPro"/>
</dbReference>
<dbReference type="PANTHER" id="PTHR30529">
    <property type="entry name" value="CYTOCHROME B561"/>
    <property type="match status" value="1"/>
</dbReference>
<keyword evidence="10" id="KW-0408">Iron</keyword>
<dbReference type="Gene3D" id="1.20.950.20">
    <property type="entry name" value="Transmembrane di-heme cytochromes, Chain C"/>
    <property type="match status" value="2"/>
</dbReference>
<dbReference type="InterPro" id="IPR011577">
    <property type="entry name" value="Cyt_b561_bac/Ni-Hgenase"/>
</dbReference>
<comment type="cofactor">
    <cofactor evidence="1">
        <name>heme b</name>
        <dbReference type="ChEBI" id="CHEBI:60344"/>
    </cofactor>
</comment>
<comment type="similarity">
    <text evidence="12">Belongs to the cytochrome b561 family.</text>
</comment>
<keyword evidence="11 13" id="KW-0472">Membrane</keyword>
<evidence type="ECO:0000256" key="5">
    <source>
        <dbReference type="ARBA" id="ARBA00022617"/>
    </source>
</evidence>
<dbReference type="GO" id="GO:0005886">
    <property type="term" value="C:plasma membrane"/>
    <property type="evidence" value="ECO:0007669"/>
    <property type="project" value="UniProtKB-SubCell"/>
</dbReference>
<evidence type="ECO:0000256" key="4">
    <source>
        <dbReference type="ARBA" id="ARBA00022475"/>
    </source>
</evidence>
<accession>A0A7C9IJ77</accession>
<dbReference type="Pfam" id="PF01292">
    <property type="entry name" value="Ni_hydr_CYTB"/>
    <property type="match status" value="1"/>
</dbReference>
<organism evidence="15 16">
    <name type="scientific">Kangsaoukella pontilimi</name>
    <dbReference type="NCBI Taxonomy" id="2691042"/>
    <lineage>
        <taxon>Bacteria</taxon>
        <taxon>Pseudomonadati</taxon>
        <taxon>Pseudomonadota</taxon>
        <taxon>Alphaproteobacteria</taxon>
        <taxon>Rhodobacterales</taxon>
        <taxon>Paracoccaceae</taxon>
        <taxon>Kangsaoukella</taxon>
    </lineage>
</organism>
<evidence type="ECO:0000256" key="10">
    <source>
        <dbReference type="ARBA" id="ARBA00023004"/>
    </source>
</evidence>
<evidence type="ECO:0000256" key="13">
    <source>
        <dbReference type="SAM" id="Phobius"/>
    </source>
</evidence>
<comment type="subcellular location">
    <subcellularLocation>
        <location evidence="2">Cell membrane</location>
        <topology evidence="2">Multi-pass membrane protein</topology>
    </subcellularLocation>
</comment>
<keyword evidence="5" id="KW-0349">Heme</keyword>
<dbReference type="InterPro" id="IPR016174">
    <property type="entry name" value="Di-haem_cyt_TM"/>
</dbReference>